<evidence type="ECO:0000313" key="3">
    <source>
        <dbReference type="Proteomes" id="UP001172721"/>
    </source>
</evidence>
<dbReference type="RefSeq" id="WP_301168696.1">
    <property type="nucleotide sequence ID" value="NZ_JAUHTR010000031.1"/>
</dbReference>
<dbReference type="EMBL" id="JAUHTR010000031">
    <property type="protein sequence ID" value="MDN4527715.1"/>
    <property type="molecule type" value="Genomic_DNA"/>
</dbReference>
<feature type="transmembrane region" description="Helical" evidence="1">
    <location>
        <begin position="52"/>
        <end position="71"/>
    </location>
</feature>
<keyword evidence="1" id="KW-0472">Membrane</keyword>
<feature type="transmembrane region" description="Helical" evidence="1">
    <location>
        <begin position="172"/>
        <end position="194"/>
    </location>
</feature>
<accession>A0ABT8I3U5</accession>
<sequence length="360" mass="41526">MPKPILVQPQSIRSYNRAFASHFAKSIFITVILLAVLVFIGTRMFTHLDLNLYGYMVGTLVFIGGFFYRFIAWAERPPTKNLIKKGIRLLFRKSTTKTATNHMVTHQFIWNRGIYRWAQHFLIGWGCILSCFVTFPLVFGWMYFTMEENGYYTVVGMGINLMKVKADGVLSFFFYNALNITAIMVIAGVSMALYRRLKNMQARAEQKFLYDFLPLYMLLLVSVTGLLLTVMNVFFHGKGQPVMSLIHQYSVIITLLYLPFGKLAHIPFRAVSVFAKNYREHYGSQSMKNCRVCGDPFVSTEQSNDVIQILNENDIQFKMQEGFHLAELCLPCRRKYRMSRFSGFNTHEAKVKEANQNAKG</sequence>
<name>A0ABT8I3U5_9BACL</name>
<evidence type="ECO:0000313" key="2">
    <source>
        <dbReference type="EMBL" id="MDN4527715.1"/>
    </source>
</evidence>
<keyword evidence="1" id="KW-0812">Transmembrane</keyword>
<evidence type="ECO:0008006" key="4">
    <source>
        <dbReference type="Google" id="ProtNLM"/>
    </source>
</evidence>
<gene>
    <name evidence="2" type="ORF">QYB97_24945</name>
</gene>
<feature type="transmembrane region" description="Helical" evidence="1">
    <location>
        <begin position="215"/>
        <end position="235"/>
    </location>
</feature>
<evidence type="ECO:0000256" key="1">
    <source>
        <dbReference type="SAM" id="Phobius"/>
    </source>
</evidence>
<dbReference type="InterPro" id="IPR036197">
    <property type="entry name" value="NarG-like_sf"/>
</dbReference>
<dbReference type="Gene3D" id="1.20.950.20">
    <property type="entry name" value="Transmembrane di-heme cytochromes, Chain C"/>
    <property type="match status" value="1"/>
</dbReference>
<reference evidence="2" key="1">
    <citation type="submission" date="2023-07" db="EMBL/GenBank/DDBJ databases">
        <title>Fictibacillus sp. isolated from freshwater pond.</title>
        <authorList>
            <person name="Kirdat K."/>
            <person name="Bhat A."/>
            <person name="Mourya A."/>
            <person name="Yadav A."/>
        </authorList>
    </citation>
    <scope>NUCLEOTIDE SEQUENCE</scope>
    <source>
        <strain evidence="2">NE201</strain>
    </source>
</reference>
<protein>
    <recommendedName>
        <fullName evidence="4">MFS transporter</fullName>
    </recommendedName>
</protein>
<keyword evidence="1" id="KW-1133">Transmembrane helix</keyword>
<feature type="transmembrane region" description="Helical" evidence="1">
    <location>
        <begin position="20"/>
        <end position="40"/>
    </location>
</feature>
<proteinExistence type="predicted"/>
<keyword evidence="3" id="KW-1185">Reference proteome</keyword>
<dbReference type="SUPFAM" id="SSF103501">
    <property type="entry name" value="Respiratory nitrate reductase 1 gamma chain"/>
    <property type="match status" value="1"/>
</dbReference>
<feature type="transmembrane region" description="Helical" evidence="1">
    <location>
        <begin position="121"/>
        <end position="144"/>
    </location>
</feature>
<organism evidence="2 3">
    <name type="scientific">Fictibacillus fluitans</name>
    <dbReference type="NCBI Taxonomy" id="3058422"/>
    <lineage>
        <taxon>Bacteria</taxon>
        <taxon>Bacillati</taxon>
        <taxon>Bacillota</taxon>
        <taxon>Bacilli</taxon>
        <taxon>Bacillales</taxon>
        <taxon>Fictibacillaceae</taxon>
        <taxon>Fictibacillus</taxon>
    </lineage>
</organism>
<comment type="caution">
    <text evidence="2">The sequence shown here is derived from an EMBL/GenBank/DDBJ whole genome shotgun (WGS) entry which is preliminary data.</text>
</comment>
<dbReference type="Proteomes" id="UP001172721">
    <property type="component" value="Unassembled WGS sequence"/>
</dbReference>